<evidence type="ECO:0000313" key="2">
    <source>
        <dbReference type="Proteomes" id="UP000051461"/>
    </source>
</evidence>
<organism evidence="1 2">
    <name type="scientific">Loigolactobacillus bifermentans DSM 20003</name>
    <dbReference type="NCBI Taxonomy" id="1423726"/>
    <lineage>
        <taxon>Bacteria</taxon>
        <taxon>Bacillati</taxon>
        <taxon>Bacillota</taxon>
        <taxon>Bacilli</taxon>
        <taxon>Lactobacillales</taxon>
        <taxon>Lactobacillaceae</taxon>
        <taxon>Loigolactobacillus</taxon>
    </lineage>
</organism>
<dbReference type="AlphaFoldDB" id="A0A0R1H915"/>
<name>A0A0R1H915_9LACO</name>
<comment type="caution">
    <text evidence="1">The sequence shown here is derived from an EMBL/GenBank/DDBJ whole genome shotgun (WGS) entry which is preliminary data.</text>
</comment>
<gene>
    <name evidence="1" type="ORF">FC07_GL001331</name>
</gene>
<sequence>MTQQQMQQLYQQLADFQQSNETFYVWQQTQTLLPTTFRIYAGITVQQAAALAALNVPADLITLLKCSNGIDFFSSKTKPQHALGRLLSYQELIKLHQTKLQNPLFAKLSNFTFFKFNQRDFVTLDLTQSAAERLTFKVSNGRQFQDTLYQFFAAFLVSPGHVTAWRWFTD</sequence>
<dbReference type="Proteomes" id="UP000051461">
    <property type="component" value="Unassembled WGS sequence"/>
</dbReference>
<accession>A0A0R1H915</accession>
<dbReference type="PATRIC" id="fig|1423726.3.peg.1377"/>
<dbReference type="EMBL" id="AZDA01000021">
    <property type="protein sequence ID" value="KRK40130.1"/>
    <property type="molecule type" value="Genomic_DNA"/>
</dbReference>
<dbReference type="RefSeq" id="WP_057903827.1">
    <property type="nucleotide sequence ID" value="NZ_AZDA01000021.1"/>
</dbReference>
<keyword evidence="2" id="KW-1185">Reference proteome</keyword>
<reference evidence="1 2" key="1">
    <citation type="journal article" date="2015" name="Genome Announc.">
        <title>Expanding the biotechnology potential of lactobacilli through comparative genomics of 213 strains and associated genera.</title>
        <authorList>
            <person name="Sun Z."/>
            <person name="Harris H.M."/>
            <person name="McCann A."/>
            <person name="Guo C."/>
            <person name="Argimon S."/>
            <person name="Zhang W."/>
            <person name="Yang X."/>
            <person name="Jeffery I.B."/>
            <person name="Cooney J.C."/>
            <person name="Kagawa T.F."/>
            <person name="Liu W."/>
            <person name="Song Y."/>
            <person name="Salvetti E."/>
            <person name="Wrobel A."/>
            <person name="Rasinkangas P."/>
            <person name="Parkhill J."/>
            <person name="Rea M.C."/>
            <person name="O'Sullivan O."/>
            <person name="Ritari J."/>
            <person name="Douillard F.P."/>
            <person name="Paul Ross R."/>
            <person name="Yang R."/>
            <person name="Briner A.E."/>
            <person name="Felis G.E."/>
            <person name="de Vos W.M."/>
            <person name="Barrangou R."/>
            <person name="Klaenhammer T.R."/>
            <person name="Caufield P.W."/>
            <person name="Cui Y."/>
            <person name="Zhang H."/>
            <person name="O'Toole P.W."/>
        </authorList>
    </citation>
    <scope>NUCLEOTIDE SEQUENCE [LARGE SCALE GENOMIC DNA]</scope>
    <source>
        <strain evidence="1 2">DSM 20003</strain>
    </source>
</reference>
<dbReference type="STRING" id="1423726.FC07_GL001331"/>
<protein>
    <submittedName>
        <fullName evidence="1">Uncharacterized protein</fullName>
    </submittedName>
</protein>
<proteinExistence type="predicted"/>
<evidence type="ECO:0000313" key="1">
    <source>
        <dbReference type="EMBL" id="KRK40130.1"/>
    </source>
</evidence>